<name>A0ABS2R3P8_9BACI</name>
<dbReference type="EMBL" id="JAFBFH010000005">
    <property type="protein sequence ID" value="MBM7714035.1"/>
    <property type="molecule type" value="Genomic_DNA"/>
</dbReference>
<dbReference type="InterPro" id="IPR000871">
    <property type="entry name" value="Beta-lactam_class-A"/>
</dbReference>
<gene>
    <name evidence="2" type="ORF">JOC94_001007</name>
</gene>
<dbReference type="InterPro" id="IPR045155">
    <property type="entry name" value="Beta-lactam_cat"/>
</dbReference>
<evidence type="ECO:0000313" key="3">
    <source>
        <dbReference type="Proteomes" id="UP000823485"/>
    </source>
</evidence>
<evidence type="ECO:0000313" key="2">
    <source>
        <dbReference type="EMBL" id="MBM7714035.1"/>
    </source>
</evidence>
<dbReference type="EC" id="3.5.2.6" evidence="2"/>
<dbReference type="Proteomes" id="UP000823485">
    <property type="component" value="Unassembled WGS sequence"/>
</dbReference>
<evidence type="ECO:0000259" key="1">
    <source>
        <dbReference type="Pfam" id="PF13354"/>
    </source>
</evidence>
<accession>A0ABS2R3P8</accession>
<protein>
    <submittedName>
        <fullName evidence="2">Beta-lactamase class A</fullName>
        <ecNumber evidence="2">3.5.2.6</ecNumber>
    </submittedName>
</protein>
<dbReference type="Gene3D" id="3.40.710.10">
    <property type="entry name" value="DD-peptidase/beta-lactamase superfamily"/>
    <property type="match status" value="1"/>
</dbReference>
<reference evidence="2 3" key="1">
    <citation type="submission" date="2021-01" db="EMBL/GenBank/DDBJ databases">
        <title>Genomic Encyclopedia of Type Strains, Phase IV (KMG-IV): sequencing the most valuable type-strain genomes for metagenomic binning, comparative biology and taxonomic classification.</title>
        <authorList>
            <person name="Goeker M."/>
        </authorList>
    </citation>
    <scope>NUCLEOTIDE SEQUENCE [LARGE SCALE GENOMIC DNA]</scope>
    <source>
        <strain evidence="2 3">DSM 105453</strain>
    </source>
</reference>
<dbReference type="RefSeq" id="WP_205178813.1">
    <property type="nucleotide sequence ID" value="NZ_JAFBFH010000005.1"/>
</dbReference>
<organism evidence="2 3">
    <name type="scientific">Siminovitchia thermophila</name>
    <dbReference type="NCBI Taxonomy" id="1245522"/>
    <lineage>
        <taxon>Bacteria</taxon>
        <taxon>Bacillati</taxon>
        <taxon>Bacillota</taxon>
        <taxon>Bacilli</taxon>
        <taxon>Bacillales</taxon>
        <taxon>Bacillaceae</taxon>
        <taxon>Siminovitchia</taxon>
    </lineage>
</organism>
<dbReference type="PANTHER" id="PTHR35333:SF3">
    <property type="entry name" value="BETA-LACTAMASE-TYPE TRANSPEPTIDASE FOLD CONTAINING PROTEIN"/>
    <property type="match status" value="1"/>
</dbReference>
<proteinExistence type="predicted"/>
<dbReference type="GO" id="GO:0008800">
    <property type="term" value="F:beta-lactamase activity"/>
    <property type="evidence" value="ECO:0007669"/>
    <property type="project" value="UniProtKB-EC"/>
</dbReference>
<keyword evidence="2" id="KW-0378">Hydrolase</keyword>
<comment type="caution">
    <text evidence="2">The sequence shown here is derived from an EMBL/GenBank/DDBJ whole genome shotgun (WGS) entry which is preliminary data.</text>
</comment>
<dbReference type="SUPFAM" id="SSF56601">
    <property type="entry name" value="beta-lactamase/transpeptidase-like"/>
    <property type="match status" value="1"/>
</dbReference>
<sequence length="263" mass="29482">MDFSSYKRHIETLAQEASGKTAVYICTPDGEIKINEAERMQAASVIKVPIVMAGLHASDQGMLDLNKKVVVQDKVAGTGVLNYLSGNMELSILNMMTLALIVSDNTASNLLIHEIGRENINAFCQKAGASQTVLGRYFMDHEAMKRGIDNYTSAGDMIRFFRLIGHENKLLSNESRKVIYQMLENQQFREKLAAHQAMFHDKVSIANKTGELNGIQHDVGMFTFENRQVYAAILSSNWNNNYQGREFISQIGKLTIEYMTATE</sequence>
<dbReference type="Pfam" id="PF13354">
    <property type="entry name" value="Beta-lactamase2"/>
    <property type="match status" value="1"/>
</dbReference>
<dbReference type="InterPro" id="IPR012338">
    <property type="entry name" value="Beta-lactam/transpept-like"/>
</dbReference>
<feature type="domain" description="Beta-lactamase class A catalytic" evidence="1">
    <location>
        <begin position="30"/>
        <end position="234"/>
    </location>
</feature>
<keyword evidence="3" id="KW-1185">Reference proteome</keyword>
<dbReference type="PANTHER" id="PTHR35333">
    <property type="entry name" value="BETA-LACTAMASE"/>
    <property type="match status" value="1"/>
</dbReference>